<dbReference type="SUPFAM" id="SSF109604">
    <property type="entry name" value="HD-domain/PDEase-like"/>
    <property type="match status" value="1"/>
</dbReference>
<accession>A0A1G1WTU3</accession>
<dbReference type="Proteomes" id="UP000177718">
    <property type="component" value="Unassembled WGS sequence"/>
</dbReference>
<name>A0A1G1WTU3_9BACT</name>
<proteinExistence type="predicted"/>
<dbReference type="AlphaFoldDB" id="A0A1G1WTU3"/>
<sequence>MRTEEARLEELERIARDFNQSGTLTSGVVSKEDVRRAWDFFVQAARATRPKVWSSYFDHILSALNLGTSLAGFLKRLGFDIDINMVRFHLIIHDIGRLVYPDKYFENDRLATEIYELMGIPEPILRHSPHLSEILNFAADLGFTTKQVSGEEPISDQQLTAVWDYWDSHSLAHHIVSVADNLGKDGIRTPEELFNLVRTLYGTQTPSEGDGKATIVPSGAFFQNQVVTLTLHFLRALGLDFESLRAKLSNRGAKFVLLCGGSAANPQIPFSTLTSAWKNLKFDIALVAHKPGMLMAECELVRESFDATITEGLPQGWSGLTSRKSAVLLLGNFFAEDALGSLGLSTNSLGWWCIVCVLDHRGSLVTSYDLPLDIP</sequence>
<dbReference type="EMBL" id="MHDB01000042">
    <property type="protein sequence ID" value="OGY30740.1"/>
    <property type="molecule type" value="Genomic_DNA"/>
</dbReference>
<evidence type="ECO:0008006" key="3">
    <source>
        <dbReference type="Google" id="ProtNLM"/>
    </source>
</evidence>
<reference evidence="1 2" key="1">
    <citation type="journal article" date="2016" name="Nat. Commun.">
        <title>Thousands of microbial genomes shed light on interconnected biogeochemical processes in an aquifer system.</title>
        <authorList>
            <person name="Anantharaman K."/>
            <person name="Brown C.T."/>
            <person name="Hug L.A."/>
            <person name="Sharon I."/>
            <person name="Castelle C.J."/>
            <person name="Probst A.J."/>
            <person name="Thomas B.C."/>
            <person name="Singh A."/>
            <person name="Wilkins M.J."/>
            <person name="Karaoz U."/>
            <person name="Brodie E.L."/>
            <person name="Williams K.H."/>
            <person name="Hubbard S.S."/>
            <person name="Banfield J.F."/>
        </authorList>
    </citation>
    <scope>NUCLEOTIDE SEQUENCE [LARGE SCALE GENOMIC DNA]</scope>
</reference>
<protein>
    <recommendedName>
        <fullName evidence="3">HD domain-containing protein</fullName>
    </recommendedName>
</protein>
<evidence type="ECO:0000313" key="1">
    <source>
        <dbReference type="EMBL" id="OGY30740.1"/>
    </source>
</evidence>
<evidence type="ECO:0000313" key="2">
    <source>
        <dbReference type="Proteomes" id="UP000177718"/>
    </source>
</evidence>
<organism evidence="1 2">
    <name type="scientific">Candidatus Woykebacteria bacterium RIFCSPLOWO2_01_FULL_43_14</name>
    <dbReference type="NCBI Taxonomy" id="1802605"/>
    <lineage>
        <taxon>Bacteria</taxon>
        <taxon>Candidatus Woykeibacteriota</taxon>
    </lineage>
</organism>
<gene>
    <name evidence="1" type="ORF">A3A61_03870</name>
</gene>
<comment type="caution">
    <text evidence="1">The sequence shown here is derived from an EMBL/GenBank/DDBJ whole genome shotgun (WGS) entry which is preliminary data.</text>
</comment>